<dbReference type="SUPFAM" id="SSF52113">
    <property type="entry name" value="BRCT domain"/>
    <property type="match status" value="1"/>
</dbReference>
<dbReference type="SMART" id="SM00292">
    <property type="entry name" value="BRCT"/>
    <property type="match status" value="1"/>
</dbReference>
<keyword evidence="1" id="KW-0479">Metal-binding</keyword>
<evidence type="ECO:0000256" key="3">
    <source>
        <dbReference type="ARBA" id="ARBA00022833"/>
    </source>
</evidence>
<dbReference type="InterPro" id="IPR013083">
    <property type="entry name" value="Znf_RING/FYVE/PHD"/>
</dbReference>
<dbReference type="PANTHER" id="PTHR47776">
    <property type="entry name" value="F5A8.9 PROTEIN"/>
    <property type="match status" value="1"/>
</dbReference>
<feature type="domain" description="RING-type" evidence="6">
    <location>
        <begin position="411"/>
        <end position="439"/>
    </location>
</feature>
<evidence type="ECO:0000256" key="5">
    <source>
        <dbReference type="SAM" id="MobiDB-lite"/>
    </source>
</evidence>
<evidence type="ECO:0000313" key="9">
    <source>
        <dbReference type="Proteomes" id="UP000541444"/>
    </source>
</evidence>
<dbReference type="InterPro" id="IPR001841">
    <property type="entry name" value="Znf_RING"/>
</dbReference>
<reference evidence="8 9" key="1">
    <citation type="journal article" date="2020" name="IScience">
        <title>Genome Sequencing of the Endangered Kingdonia uniflora (Circaeasteraceae, Ranunculales) Reveals Potential Mechanisms of Evolutionary Specialization.</title>
        <authorList>
            <person name="Sun Y."/>
            <person name="Deng T."/>
            <person name="Zhang A."/>
            <person name="Moore M.J."/>
            <person name="Landis J.B."/>
            <person name="Lin N."/>
            <person name="Zhang H."/>
            <person name="Zhang X."/>
            <person name="Huang J."/>
            <person name="Zhang X."/>
            <person name="Sun H."/>
            <person name="Wang H."/>
        </authorList>
    </citation>
    <scope>NUCLEOTIDE SEQUENCE [LARGE SCALE GENOMIC DNA]</scope>
    <source>
        <strain evidence="8">TB1705</strain>
        <tissue evidence="8">Leaf</tissue>
    </source>
</reference>
<evidence type="ECO:0000259" key="7">
    <source>
        <dbReference type="PROSITE" id="PS50172"/>
    </source>
</evidence>
<dbReference type="Gene3D" id="3.40.50.10190">
    <property type="entry name" value="BRCT domain"/>
    <property type="match status" value="1"/>
</dbReference>
<evidence type="ECO:0000313" key="8">
    <source>
        <dbReference type="EMBL" id="KAF6169038.1"/>
    </source>
</evidence>
<dbReference type="InterPro" id="IPR036420">
    <property type="entry name" value="BRCT_dom_sf"/>
</dbReference>
<comment type="caution">
    <text evidence="8">The sequence shown here is derived from an EMBL/GenBank/DDBJ whole genome shotgun (WGS) entry which is preliminary data.</text>
</comment>
<dbReference type="PANTHER" id="PTHR47776:SF2">
    <property type="entry name" value="RING-TYPE E3 UBIQUITIN TRANSFERASE BRCA1"/>
    <property type="match status" value="1"/>
</dbReference>
<dbReference type="InterPro" id="IPR001357">
    <property type="entry name" value="BRCT_dom"/>
</dbReference>
<organism evidence="8 9">
    <name type="scientific">Kingdonia uniflora</name>
    <dbReference type="NCBI Taxonomy" id="39325"/>
    <lineage>
        <taxon>Eukaryota</taxon>
        <taxon>Viridiplantae</taxon>
        <taxon>Streptophyta</taxon>
        <taxon>Embryophyta</taxon>
        <taxon>Tracheophyta</taxon>
        <taxon>Spermatophyta</taxon>
        <taxon>Magnoliopsida</taxon>
        <taxon>Ranunculales</taxon>
        <taxon>Circaeasteraceae</taxon>
        <taxon>Kingdonia</taxon>
    </lineage>
</organism>
<dbReference type="Proteomes" id="UP000541444">
    <property type="component" value="Unassembled WGS sequence"/>
</dbReference>
<feature type="domain" description="BRCT" evidence="7">
    <location>
        <begin position="18"/>
        <end position="109"/>
    </location>
</feature>
<dbReference type="GO" id="GO:0008270">
    <property type="term" value="F:zinc ion binding"/>
    <property type="evidence" value="ECO:0007669"/>
    <property type="project" value="UniProtKB-KW"/>
</dbReference>
<dbReference type="SUPFAM" id="SSF57850">
    <property type="entry name" value="RING/U-box"/>
    <property type="match status" value="1"/>
</dbReference>
<dbReference type="PROSITE" id="PS00518">
    <property type="entry name" value="ZF_RING_1"/>
    <property type="match status" value="1"/>
</dbReference>
<evidence type="ECO:0008006" key="10">
    <source>
        <dbReference type="Google" id="ProtNLM"/>
    </source>
</evidence>
<gene>
    <name evidence="8" type="ORF">GIB67_038535</name>
</gene>
<evidence type="ECO:0000256" key="2">
    <source>
        <dbReference type="ARBA" id="ARBA00022771"/>
    </source>
</evidence>
<dbReference type="Gene3D" id="3.30.40.10">
    <property type="entry name" value="Zinc/RING finger domain, C3HC4 (zinc finger)"/>
    <property type="match status" value="1"/>
</dbReference>
<feature type="compositionally biased region" description="Low complexity" evidence="5">
    <location>
        <begin position="362"/>
        <end position="372"/>
    </location>
</feature>
<dbReference type="PROSITE" id="PS50089">
    <property type="entry name" value="ZF_RING_2"/>
    <property type="match status" value="1"/>
</dbReference>
<dbReference type="Pfam" id="PF12738">
    <property type="entry name" value="PTCB-BRCT"/>
    <property type="match status" value="1"/>
</dbReference>
<dbReference type="InterPro" id="IPR017907">
    <property type="entry name" value="Znf_RING_CS"/>
</dbReference>
<keyword evidence="2 4" id="KW-0863">Zinc-finger</keyword>
<feature type="compositionally biased region" description="Polar residues" evidence="5">
    <location>
        <begin position="336"/>
        <end position="349"/>
    </location>
</feature>
<name>A0A7J7NQ37_9MAGN</name>
<feature type="region of interest" description="Disordered" evidence="5">
    <location>
        <begin position="308"/>
        <end position="375"/>
    </location>
</feature>
<dbReference type="AlphaFoldDB" id="A0A7J7NQ37"/>
<dbReference type="PROSITE" id="PS50172">
    <property type="entry name" value="BRCT"/>
    <property type="match status" value="1"/>
</dbReference>
<evidence type="ECO:0000256" key="4">
    <source>
        <dbReference type="PROSITE-ProRule" id="PRU00175"/>
    </source>
</evidence>
<feature type="compositionally biased region" description="Basic and acidic residues" evidence="5">
    <location>
        <begin position="350"/>
        <end position="361"/>
    </location>
</feature>
<evidence type="ECO:0000256" key="1">
    <source>
        <dbReference type="ARBA" id="ARBA00022723"/>
    </source>
</evidence>
<proteinExistence type="predicted"/>
<accession>A0A7J7NQ37</accession>
<dbReference type="EMBL" id="JACGCM010000671">
    <property type="protein sequence ID" value="KAF6169038.1"/>
    <property type="molecule type" value="Genomic_DNA"/>
</dbReference>
<sequence length="452" mass="51170">MEERILIRDQISHSPNKSSGHPIRGMSSVVATVSGYEGSERFKLIKLINETGASYVGALTKSTTHLVCFRLEGRKYDLAKEFGTNVVSHRWFEDCAIAGKRLPERRYFNQSGEQVGPLQSEVTIDRKKDNPLSRKKAKVLSYQSNTGNSSRARETDQRNLCPDSRFLNENSFPFSGTNDKISRKSKKSDLWNTWKQKFGSNSKQRSLERPLYDFDRVQHEEPSFYSSMVPGRQGDISSAINVDLEPTRKGRRLVKSNASRNISKSAILKFETNGICNQVRNISGETSHRSDDSSDENSLTVLDSDQECPSIEISNGPYSLNATSTSYRNETALPPQRTTLETGISNSENRNGELEDVRDDSNNITASNNSNNPVEDALSVENKTSKRSFSDYEDDMTRVKNNDNKFEEITCVICWTDFSSTRGVLPCGHRFCYSCIQQWADHMVRVLYFDPF</sequence>
<dbReference type="Pfam" id="PF13639">
    <property type="entry name" value="zf-RING_2"/>
    <property type="match status" value="1"/>
</dbReference>
<keyword evidence="3" id="KW-0862">Zinc</keyword>
<feature type="compositionally biased region" description="Polar residues" evidence="5">
    <location>
        <begin position="312"/>
        <end position="329"/>
    </location>
</feature>
<protein>
    <recommendedName>
        <fullName evidence="10">RING-type E3 ubiquitin transferase BRCA1</fullName>
    </recommendedName>
</protein>
<evidence type="ECO:0000259" key="6">
    <source>
        <dbReference type="PROSITE" id="PS50089"/>
    </source>
</evidence>
<keyword evidence="9" id="KW-1185">Reference proteome</keyword>
<dbReference type="OrthoDB" id="251770at2759"/>